<gene>
    <name evidence="2" type="ORF">METZ01_LOCUS122774</name>
</gene>
<protein>
    <submittedName>
        <fullName evidence="2">Uncharacterized protein</fullName>
    </submittedName>
</protein>
<feature type="region of interest" description="Disordered" evidence="1">
    <location>
        <begin position="1"/>
        <end position="24"/>
    </location>
</feature>
<organism evidence="2">
    <name type="scientific">marine metagenome</name>
    <dbReference type="NCBI Taxonomy" id="408172"/>
    <lineage>
        <taxon>unclassified sequences</taxon>
        <taxon>metagenomes</taxon>
        <taxon>ecological metagenomes</taxon>
    </lineage>
</organism>
<evidence type="ECO:0000256" key="1">
    <source>
        <dbReference type="SAM" id="MobiDB-lite"/>
    </source>
</evidence>
<proteinExistence type="predicted"/>
<evidence type="ECO:0000313" key="2">
    <source>
        <dbReference type="EMBL" id="SVA69920.1"/>
    </source>
</evidence>
<reference evidence="2" key="1">
    <citation type="submission" date="2018-05" db="EMBL/GenBank/DDBJ databases">
        <authorList>
            <person name="Lanie J.A."/>
            <person name="Ng W.-L."/>
            <person name="Kazmierczak K.M."/>
            <person name="Andrzejewski T.M."/>
            <person name="Davidsen T.M."/>
            <person name="Wayne K.J."/>
            <person name="Tettelin H."/>
            <person name="Glass J.I."/>
            <person name="Rusch D."/>
            <person name="Podicherti R."/>
            <person name="Tsui H.-C.T."/>
            <person name="Winkler M.E."/>
        </authorList>
    </citation>
    <scope>NUCLEOTIDE SEQUENCE</scope>
</reference>
<name>A0A381XZ60_9ZZZZ</name>
<sequence>MVSSLKKEREKNADSEKAVHESMKLSQIEEKVRNLINLVDQLEKQ</sequence>
<dbReference type="AlphaFoldDB" id="A0A381XZ60"/>
<accession>A0A381XZ60</accession>
<dbReference type="EMBL" id="UINC01016872">
    <property type="protein sequence ID" value="SVA69920.1"/>
    <property type="molecule type" value="Genomic_DNA"/>
</dbReference>